<feature type="region of interest" description="Disordered" evidence="8">
    <location>
        <begin position="20"/>
        <end position="126"/>
    </location>
</feature>
<evidence type="ECO:0000259" key="10">
    <source>
        <dbReference type="PROSITE" id="PS50279"/>
    </source>
</evidence>
<dbReference type="InterPro" id="IPR036880">
    <property type="entry name" value="Kunitz_BPTI_sf"/>
</dbReference>
<evidence type="ECO:0000256" key="7">
    <source>
        <dbReference type="ARBA" id="ARBA00034146"/>
    </source>
</evidence>
<dbReference type="EMBL" id="GFPF01000283">
    <property type="protein sequence ID" value="MAA11429.1"/>
    <property type="molecule type" value="Transcribed_RNA"/>
</dbReference>
<evidence type="ECO:0000313" key="11">
    <source>
        <dbReference type="EMBL" id="MAA11429.1"/>
    </source>
</evidence>
<name>A0A224Y7E3_9ACAR</name>
<organism evidence="11">
    <name type="scientific">Rhipicephalus zambeziensis</name>
    <dbReference type="NCBI Taxonomy" id="60191"/>
    <lineage>
        <taxon>Eukaryota</taxon>
        <taxon>Metazoa</taxon>
        <taxon>Ecdysozoa</taxon>
        <taxon>Arthropoda</taxon>
        <taxon>Chelicerata</taxon>
        <taxon>Arachnida</taxon>
        <taxon>Acari</taxon>
        <taxon>Parasitiformes</taxon>
        <taxon>Ixodida</taxon>
        <taxon>Ixodoidea</taxon>
        <taxon>Ixodidae</taxon>
        <taxon>Rhipicephalinae</taxon>
        <taxon>Rhipicephalus</taxon>
        <taxon>Rhipicephalus</taxon>
    </lineage>
</organism>
<keyword evidence="9" id="KW-0732">Signal</keyword>
<evidence type="ECO:0000256" key="5">
    <source>
        <dbReference type="ARBA" id="ARBA00023157"/>
    </source>
</evidence>
<dbReference type="SUPFAM" id="SSF57362">
    <property type="entry name" value="BPTI-like"/>
    <property type="match status" value="1"/>
</dbReference>
<evidence type="ECO:0000256" key="4">
    <source>
        <dbReference type="ARBA" id="ARBA00022900"/>
    </source>
</evidence>
<evidence type="ECO:0000256" key="9">
    <source>
        <dbReference type="SAM" id="SignalP"/>
    </source>
</evidence>
<keyword evidence="3" id="KW-0646">Protease inhibitor</keyword>
<feature type="chain" id="PRO_5012646356" evidence="9">
    <location>
        <begin position="19"/>
        <end position="215"/>
    </location>
</feature>
<dbReference type="Pfam" id="PF00014">
    <property type="entry name" value="Kunitz_BPTI"/>
    <property type="match status" value="1"/>
</dbReference>
<accession>A0A224Y7E3</accession>
<keyword evidence="6" id="KW-0800">Toxin</keyword>
<evidence type="ECO:0000256" key="3">
    <source>
        <dbReference type="ARBA" id="ARBA00022690"/>
    </source>
</evidence>
<protein>
    <submittedName>
        <fullName evidence="11">Anticoagulant protein rhipilin 1</fullName>
    </submittedName>
</protein>
<dbReference type="SMART" id="SM00131">
    <property type="entry name" value="KU"/>
    <property type="match status" value="1"/>
</dbReference>
<feature type="domain" description="BPTI/Kunitz inhibitor" evidence="10">
    <location>
        <begin position="142"/>
        <end position="194"/>
    </location>
</feature>
<dbReference type="GO" id="GO:0004867">
    <property type="term" value="F:serine-type endopeptidase inhibitor activity"/>
    <property type="evidence" value="ECO:0007669"/>
    <property type="project" value="UniProtKB-KW"/>
</dbReference>
<keyword evidence="4" id="KW-0722">Serine protease inhibitor</keyword>
<feature type="compositionally biased region" description="Basic and acidic residues" evidence="8">
    <location>
        <begin position="47"/>
        <end position="58"/>
    </location>
</feature>
<reference evidence="11" key="1">
    <citation type="journal article" date="2017" name="Parasit. Vectors">
        <title>Sialotranscriptomics of Rhipicephalus zambeziensis reveals intricate expression profiles of secretory proteins and suggests tight temporal transcriptional regulation during blood-feeding.</title>
        <authorList>
            <person name="de Castro M.H."/>
            <person name="de Klerk D."/>
            <person name="Pienaar R."/>
            <person name="Rees D.J.G."/>
            <person name="Mans B.J."/>
        </authorList>
    </citation>
    <scope>NUCLEOTIDE SEQUENCE</scope>
    <source>
        <tissue evidence="11">Salivary glands</tissue>
    </source>
</reference>
<evidence type="ECO:0000256" key="8">
    <source>
        <dbReference type="SAM" id="MobiDB-lite"/>
    </source>
</evidence>
<dbReference type="InterPro" id="IPR002223">
    <property type="entry name" value="Kunitz_BPTI"/>
</dbReference>
<evidence type="ECO:0000256" key="6">
    <source>
        <dbReference type="ARBA" id="ARBA00023240"/>
    </source>
</evidence>
<feature type="signal peptide" evidence="9">
    <location>
        <begin position="1"/>
        <end position="18"/>
    </location>
</feature>
<dbReference type="InterPro" id="IPR050098">
    <property type="entry name" value="TFPI/VKTCI-like"/>
</dbReference>
<keyword evidence="5" id="KW-1015">Disulfide bond</keyword>
<dbReference type="Gene3D" id="4.10.410.10">
    <property type="entry name" value="Pancreatic trypsin inhibitor Kunitz domain"/>
    <property type="match status" value="1"/>
</dbReference>
<evidence type="ECO:0000256" key="2">
    <source>
        <dbReference type="ARBA" id="ARBA00022525"/>
    </source>
</evidence>
<feature type="compositionally biased region" description="Basic and acidic residues" evidence="8">
    <location>
        <begin position="27"/>
        <end position="37"/>
    </location>
</feature>
<sequence>MRFFQYALVACFIVSVIADEEDEQDESSERGHSDEKRTRSRGRTSKTSRETTTARRNPENNNGDNSQEDEDNYRNTRRNRSESAENTNRNKKGEENSGSARRRHVVNEGDKNGAVTERPPSRLSPGRGKVIGIDWARLTPRCYFKPEEGNCAGLHSLKRWYFDSDSQTCKAFSFPVCKKKAGAFLSCKLCMGMCLKTKRGKDKARWIRKVCGTKL</sequence>
<dbReference type="PANTHER" id="PTHR10083:SF376">
    <property type="entry name" value="SERINE PEPTIDASE INHIBITOR, KUNITZ TYPE, 3"/>
    <property type="match status" value="1"/>
</dbReference>
<keyword evidence="2" id="KW-0964">Secreted</keyword>
<dbReference type="PANTHER" id="PTHR10083">
    <property type="entry name" value="KUNITZ-TYPE PROTEASE INHIBITOR-RELATED"/>
    <property type="match status" value="1"/>
</dbReference>
<dbReference type="AlphaFoldDB" id="A0A224Y7E3"/>
<comment type="subcellular location">
    <subcellularLocation>
        <location evidence="1">Secreted</location>
    </subcellularLocation>
</comment>
<evidence type="ECO:0000256" key="1">
    <source>
        <dbReference type="ARBA" id="ARBA00004613"/>
    </source>
</evidence>
<dbReference type="GO" id="GO:0005615">
    <property type="term" value="C:extracellular space"/>
    <property type="evidence" value="ECO:0007669"/>
    <property type="project" value="TreeGrafter"/>
</dbReference>
<keyword evidence="6" id="KW-1199">Hemostasis impairing toxin</keyword>
<proteinExistence type="predicted"/>
<keyword evidence="7" id="KW-1203">Blood coagulation cascade inhibiting toxin</keyword>
<dbReference type="PROSITE" id="PS50279">
    <property type="entry name" value="BPTI_KUNITZ_2"/>
    <property type="match status" value="1"/>
</dbReference>